<keyword evidence="6 10" id="KW-0432">Leucine biosynthesis</keyword>
<keyword evidence="8 10" id="KW-0456">Lyase</keyword>
<dbReference type="GO" id="GO:0003861">
    <property type="term" value="F:3-isopropylmalate dehydratase activity"/>
    <property type="evidence" value="ECO:0007669"/>
    <property type="project" value="UniProtKB-UniRule"/>
</dbReference>
<evidence type="ECO:0000256" key="8">
    <source>
        <dbReference type="ARBA" id="ARBA00023239"/>
    </source>
</evidence>
<name>A0A502FIT4_9SPHN</name>
<comment type="subunit">
    <text evidence="5 10">Heterodimer of LeuC and LeuD.</text>
</comment>
<dbReference type="InterPro" id="IPR004431">
    <property type="entry name" value="3-IsopropMal_deHydase_ssu"/>
</dbReference>
<evidence type="ECO:0000256" key="10">
    <source>
        <dbReference type="HAMAP-Rule" id="MF_01031"/>
    </source>
</evidence>
<comment type="caution">
    <text evidence="12">The sequence shown here is derived from an EMBL/GenBank/DDBJ whole genome shotgun (WGS) entry which is preliminary data.</text>
</comment>
<dbReference type="GO" id="GO:0009316">
    <property type="term" value="C:3-isopropylmalate dehydratase complex"/>
    <property type="evidence" value="ECO:0007669"/>
    <property type="project" value="InterPro"/>
</dbReference>
<keyword evidence="9 10" id="KW-0100">Branched-chain amino acid biosynthesis</keyword>
<organism evidence="12 13">
    <name type="scientific">Sphingomonas glacialis</name>
    <dbReference type="NCBI Taxonomy" id="658225"/>
    <lineage>
        <taxon>Bacteria</taxon>
        <taxon>Pseudomonadati</taxon>
        <taxon>Pseudomonadota</taxon>
        <taxon>Alphaproteobacteria</taxon>
        <taxon>Sphingomonadales</taxon>
        <taxon>Sphingomonadaceae</taxon>
        <taxon>Sphingomonas</taxon>
    </lineage>
</organism>
<evidence type="ECO:0000256" key="2">
    <source>
        <dbReference type="ARBA" id="ARBA00002695"/>
    </source>
</evidence>
<dbReference type="Pfam" id="PF00694">
    <property type="entry name" value="Aconitase_C"/>
    <property type="match status" value="1"/>
</dbReference>
<dbReference type="HAMAP" id="MF_01031">
    <property type="entry name" value="LeuD_type1"/>
    <property type="match status" value="1"/>
</dbReference>
<evidence type="ECO:0000256" key="5">
    <source>
        <dbReference type="ARBA" id="ARBA00011271"/>
    </source>
</evidence>
<evidence type="ECO:0000256" key="3">
    <source>
        <dbReference type="ARBA" id="ARBA00004729"/>
    </source>
</evidence>
<evidence type="ECO:0000256" key="1">
    <source>
        <dbReference type="ARBA" id="ARBA00000491"/>
    </source>
</evidence>
<comment type="function">
    <text evidence="2 10">Catalyzes the isomerization between 2-isopropylmalate and 3-isopropylmalate, via the formation of 2-isopropylmaleate.</text>
</comment>
<comment type="catalytic activity">
    <reaction evidence="1 10">
        <text>(2R,3S)-3-isopropylmalate = (2S)-2-isopropylmalate</text>
        <dbReference type="Rhea" id="RHEA:32287"/>
        <dbReference type="ChEBI" id="CHEBI:1178"/>
        <dbReference type="ChEBI" id="CHEBI:35121"/>
        <dbReference type="EC" id="4.2.1.33"/>
    </reaction>
</comment>
<feature type="domain" description="Aconitase A/isopropylmalate dehydratase small subunit swivel" evidence="11">
    <location>
        <begin position="1"/>
        <end position="122"/>
    </location>
</feature>
<dbReference type="Proteomes" id="UP000319931">
    <property type="component" value="Unassembled WGS sequence"/>
</dbReference>
<dbReference type="OrthoDB" id="9777465at2"/>
<dbReference type="InterPro" id="IPR000573">
    <property type="entry name" value="AconitaseA/IPMdHydase_ssu_swvl"/>
</dbReference>
<dbReference type="NCBIfam" id="NF002458">
    <property type="entry name" value="PRK01641.1"/>
    <property type="match status" value="1"/>
</dbReference>
<dbReference type="AlphaFoldDB" id="A0A502FIT4"/>
<dbReference type="GO" id="GO:0009098">
    <property type="term" value="P:L-leucine biosynthetic process"/>
    <property type="evidence" value="ECO:0007669"/>
    <property type="project" value="UniProtKB-UniRule"/>
</dbReference>
<evidence type="ECO:0000256" key="7">
    <source>
        <dbReference type="ARBA" id="ARBA00022605"/>
    </source>
</evidence>
<sequence>MTPFTTLSGTAAPLPEENVDTDIIFPARFLLITARAGLGRYAFHDRRFDAQGAEIAGFVLNRAPWRDAPILLAGANFGSGSSREQAVWALLGQGITCVIAPSFGEIFYGNCFRNGVLPIRLPTALVTALTERATAGERFAIDLEAQTLRVGDDPPIAFEVGAEQRLALLNGWDETALILNASSDDITAFEARQKTLQPWLYDMGASR</sequence>
<keyword evidence="13" id="KW-1185">Reference proteome</keyword>
<dbReference type="EMBL" id="RCZC01000007">
    <property type="protein sequence ID" value="TPG49417.1"/>
    <property type="molecule type" value="Genomic_DNA"/>
</dbReference>
<dbReference type="PANTHER" id="PTHR43345:SF5">
    <property type="entry name" value="3-ISOPROPYLMALATE DEHYDRATASE SMALL SUBUNIT"/>
    <property type="match status" value="1"/>
</dbReference>
<evidence type="ECO:0000256" key="6">
    <source>
        <dbReference type="ARBA" id="ARBA00022430"/>
    </source>
</evidence>
<keyword evidence="7 10" id="KW-0028">Amino-acid biosynthesis</keyword>
<proteinExistence type="inferred from homology"/>
<dbReference type="UniPathway" id="UPA00048">
    <property type="reaction ID" value="UER00071"/>
</dbReference>
<dbReference type="SUPFAM" id="SSF52016">
    <property type="entry name" value="LeuD/IlvD-like"/>
    <property type="match status" value="1"/>
</dbReference>
<evidence type="ECO:0000259" key="11">
    <source>
        <dbReference type="Pfam" id="PF00694"/>
    </source>
</evidence>
<evidence type="ECO:0000313" key="13">
    <source>
        <dbReference type="Proteomes" id="UP000319931"/>
    </source>
</evidence>
<dbReference type="CDD" id="cd01577">
    <property type="entry name" value="IPMI_Swivel"/>
    <property type="match status" value="1"/>
</dbReference>
<dbReference type="PANTHER" id="PTHR43345">
    <property type="entry name" value="3-ISOPROPYLMALATE DEHYDRATASE SMALL SUBUNIT 2-RELATED-RELATED"/>
    <property type="match status" value="1"/>
</dbReference>
<protein>
    <recommendedName>
        <fullName evidence="10">3-isopropylmalate dehydratase small subunit</fullName>
        <ecNumber evidence="10">4.2.1.33</ecNumber>
    </recommendedName>
    <alternativeName>
        <fullName evidence="10">Alpha-IPM isomerase</fullName>
        <shortName evidence="10">IPMI</shortName>
    </alternativeName>
    <alternativeName>
        <fullName evidence="10">Isopropylmalate isomerase</fullName>
    </alternativeName>
</protein>
<dbReference type="RefSeq" id="WP_140851843.1">
    <property type="nucleotide sequence ID" value="NZ_RCZC01000007.1"/>
</dbReference>
<dbReference type="InterPro" id="IPR015928">
    <property type="entry name" value="Aconitase/3IPM_dehydase_swvl"/>
</dbReference>
<gene>
    <name evidence="10 12" type="primary">leuD</name>
    <name evidence="12" type="ORF">EAH76_18940</name>
</gene>
<dbReference type="EC" id="4.2.1.33" evidence="10"/>
<evidence type="ECO:0000313" key="12">
    <source>
        <dbReference type="EMBL" id="TPG49417.1"/>
    </source>
</evidence>
<evidence type="ECO:0000256" key="4">
    <source>
        <dbReference type="ARBA" id="ARBA00009845"/>
    </source>
</evidence>
<reference evidence="12 13" key="1">
    <citation type="journal article" date="2019" name="Environ. Microbiol.">
        <title>Species interactions and distinct microbial communities in high Arctic permafrost affected cryosols are associated with the CH4 and CO2 gas fluxes.</title>
        <authorList>
            <person name="Altshuler I."/>
            <person name="Hamel J."/>
            <person name="Turney S."/>
            <person name="Magnuson E."/>
            <person name="Levesque R."/>
            <person name="Greer C."/>
            <person name="Whyte L.G."/>
        </authorList>
    </citation>
    <scope>NUCLEOTIDE SEQUENCE [LARGE SCALE GENOMIC DNA]</scope>
    <source>
        <strain evidence="12 13">E6.1</strain>
    </source>
</reference>
<dbReference type="InterPro" id="IPR050075">
    <property type="entry name" value="LeuD"/>
</dbReference>
<dbReference type="InterPro" id="IPR033940">
    <property type="entry name" value="IPMI_Swivel"/>
</dbReference>
<accession>A0A502FIT4</accession>
<evidence type="ECO:0000256" key="9">
    <source>
        <dbReference type="ARBA" id="ARBA00023304"/>
    </source>
</evidence>
<dbReference type="Gene3D" id="3.20.19.10">
    <property type="entry name" value="Aconitase, domain 4"/>
    <property type="match status" value="1"/>
</dbReference>
<comment type="pathway">
    <text evidence="3 10">Amino-acid biosynthesis; L-leucine biosynthesis; L-leucine from 3-methyl-2-oxobutanoate: step 2/4.</text>
</comment>
<comment type="similarity">
    <text evidence="4 10">Belongs to the LeuD family. LeuD type 1 subfamily.</text>
</comment>
<dbReference type="NCBIfam" id="TIGR00171">
    <property type="entry name" value="leuD"/>
    <property type="match status" value="1"/>
</dbReference>